<reference evidence="1" key="1">
    <citation type="submission" date="2021-01" db="EMBL/GenBank/DDBJ databases">
        <authorList>
            <consortium name="Genoscope - CEA"/>
            <person name="William W."/>
        </authorList>
    </citation>
    <scope>NUCLEOTIDE SEQUENCE</scope>
</reference>
<dbReference type="Proteomes" id="UP000688137">
    <property type="component" value="Unassembled WGS sequence"/>
</dbReference>
<name>A0A8S1MB74_PARPR</name>
<evidence type="ECO:0000313" key="2">
    <source>
        <dbReference type="Proteomes" id="UP000688137"/>
    </source>
</evidence>
<comment type="caution">
    <text evidence="1">The sequence shown here is derived from an EMBL/GenBank/DDBJ whole genome shotgun (WGS) entry which is preliminary data.</text>
</comment>
<sequence length="337" mass="40225">MQQPKVQTFPIESIQTPQQIEDYDELDGQYAYKVESNYQPNLMSNPKFEQMNNYLFAIKRNLLDFQKLVDTMSQKTQVICKPMISNIKEKANDDQAKAYLCKLRTLSKIKKSYGLSEYLNKTREEEKIIEESLQKISNQFSFSSSNQLRLYARAFKLSSTNNIIYANLYHDRLSDQAPYLLLVKKDSQMEIMHDQLDIKNQQLIIDLKGPNQRWISLSYNTNSIYEKYIYDYLKKNNYLQKEILQYSLEFNYIQEGTAYREEINDQMQKNKLIVDNYLFSKLLHELIIKQDGSMEQYFQEVKIFILEHQPQDLTDPIRYQNLLRHCQFPENIHALKK</sequence>
<proteinExistence type="predicted"/>
<dbReference type="EMBL" id="CAJJDM010000059">
    <property type="protein sequence ID" value="CAD8077668.1"/>
    <property type="molecule type" value="Genomic_DNA"/>
</dbReference>
<dbReference type="AlphaFoldDB" id="A0A8S1MB74"/>
<dbReference type="OMA" id="QEVKIFI"/>
<gene>
    <name evidence="1" type="ORF">PPRIM_AZ9-3.1.T0580228</name>
</gene>
<evidence type="ECO:0000313" key="1">
    <source>
        <dbReference type="EMBL" id="CAD8077668.1"/>
    </source>
</evidence>
<protein>
    <submittedName>
        <fullName evidence="1">Uncharacterized protein</fullName>
    </submittedName>
</protein>
<organism evidence="1 2">
    <name type="scientific">Paramecium primaurelia</name>
    <dbReference type="NCBI Taxonomy" id="5886"/>
    <lineage>
        <taxon>Eukaryota</taxon>
        <taxon>Sar</taxon>
        <taxon>Alveolata</taxon>
        <taxon>Ciliophora</taxon>
        <taxon>Intramacronucleata</taxon>
        <taxon>Oligohymenophorea</taxon>
        <taxon>Peniculida</taxon>
        <taxon>Parameciidae</taxon>
        <taxon>Paramecium</taxon>
    </lineage>
</organism>
<keyword evidence="2" id="KW-1185">Reference proteome</keyword>
<accession>A0A8S1MB74</accession>